<evidence type="ECO:0000313" key="3">
    <source>
        <dbReference type="EMBL" id="MFB9258213.1"/>
    </source>
</evidence>
<evidence type="ECO:0000259" key="2">
    <source>
        <dbReference type="Pfam" id="PF08327"/>
    </source>
</evidence>
<name>A0ABV5JM55_9ACTN</name>
<feature type="domain" description="Activator of Hsp90 ATPase homologue 1/2-like C-terminal" evidence="2">
    <location>
        <begin position="13"/>
        <end position="145"/>
    </location>
</feature>
<dbReference type="EMBL" id="JBHMDY010000001">
    <property type="protein sequence ID" value="MFB9258213.1"/>
    <property type="molecule type" value="Genomic_DNA"/>
</dbReference>
<comment type="similarity">
    <text evidence="1">Belongs to the AHA1 family.</text>
</comment>
<dbReference type="Gene3D" id="3.30.530.20">
    <property type="match status" value="1"/>
</dbReference>
<dbReference type="CDD" id="cd07814">
    <property type="entry name" value="SRPBCC_CalC_Aha1-like"/>
    <property type="match status" value="1"/>
</dbReference>
<dbReference type="Proteomes" id="UP001589700">
    <property type="component" value="Unassembled WGS sequence"/>
</dbReference>
<dbReference type="InterPro" id="IPR013538">
    <property type="entry name" value="ASHA1/2-like_C"/>
</dbReference>
<proteinExistence type="inferred from homology"/>
<dbReference type="RefSeq" id="WP_182630752.1">
    <property type="nucleotide sequence ID" value="NZ_JAALDM010000006.1"/>
</dbReference>
<gene>
    <name evidence="3" type="ORF">ACFFVD_00160</name>
</gene>
<keyword evidence="4" id="KW-1185">Reference proteome</keyword>
<protein>
    <submittedName>
        <fullName evidence="3">SRPBCC domain-containing protein</fullName>
    </submittedName>
</protein>
<dbReference type="SUPFAM" id="SSF55961">
    <property type="entry name" value="Bet v1-like"/>
    <property type="match status" value="1"/>
</dbReference>
<evidence type="ECO:0000256" key="1">
    <source>
        <dbReference type="ARBA" id="ARBA00006817"/>
    </source>
</evidence>
<reference evidence="3 4" key="1">
    <citation type="submission" date="2024-09" db="EMBL/GenBank/DDBJ databases">
        <authorList>
            <person name="Sun Q."/>
            <person name="Mori K."/>
        </authorList>
    </citation>
    <scope>NUCLEOTIDE SEQUENCE [LARGE SCALE GENOMIC DNA]</scope>
    <source>
        <strain evidence="3 4">CCM 7659</strain>
    </source>
</reference>
<accession>A0ABV5JM55</accession>
<organism evidence="3 4">
    <name type="scientific">Dietzia aerolata</name>
    <dbReference type="NCBI Taxonomy" id="595984"/>
    <lineage>
        <taxon>Bacteria</taxon>
        <taxon>Bacillati</taxon>
        <taxon>Actinomycetota</taxon>
        <taxon>Actinomycetes</taxon>
        <taxon>Mycobacteriales</taxon>
        <taxon>Dietziaceae</taxon>
        <taxon>Dietzia</taxon>
    </lineage>
</organism>
<dbReference type="Pfam" id="PF08327">
    <property type="entry name" value="AHSA1"/>
    <property type="match status" value="1"/>
</dbReference>
<sequence>MSAPQFTINRTFDAPRELVWHAWTDPTTAAKWWHPHQVVVPEESVEIDLKVGGRYAYLMIDPTGGRWPTAGEYLEIDEPSRLRFTWGSPDDAADDMPVITVDLAETADGKTDMTFHLLGLNADPEAEHGVFGGWTEAFEVLDELFAARSVTRG</sequence>
<evidence type="ECO:0000313" key="4">
    <source>
        <dbReference type="Proteomes" id="UP001589700"/>
    </source>
</evidence>
<comment type="caution">
    <text evidence="3">The sequence shown here is derived from an EMBL/GenBank/DDBJ whole genome shotgun (WGS) entry which is preliminary data.</text>
</comment>
<dbReference type="InterPro" id="IPR023393">
    <property type="entry name" value="START-like_dom_sf"/>
</dbReference>